<keyword evidence="1" id="KW-0813">Transport</keyword>
<dbReference type="EMBL" id="QGDL01000005">
    <property type="protein sequence ID" value="PWJ29809.1"/>
    <property type="molecule type" value="Genomic_DNA"/>
</dbReference>
<dbReference type="Proteomes" id="UP000245845">
    <property type="component" value="Unassembled WGS sequence"/>
</dbReference>
<evidence type="ECO:0000256" key="2">
    <source>
        <dbReference type="ARBA" id="ARBA00022741"/>
    </source>
</evidence>
<dbReference type="InterPro" id="IPR017911">
    <property type="entry name" value="MacB-like_ATP-bd"/>
</dbReference>
<dbReference type="Pfam" id="PF00005">
    <property type="entry name" value="ABC_tran"/>
    <property type="match status" value="1"/>
</dbReference>
<dbReference type="InterPro" id="IPR003593">
    <property type="entry name" value="AAA+_ATPase"/>
</dbReference>
<dbReference type="GO" id="GO:0005886">
    <property type="term" value="C:plasma membrane"/>
    <property type="evidence" value="ECO:0007669"/>
    <property type="project" value="TreeGrafter"/>
</dbReference>
<organism evidence="5 6">
    <name type="scientific">Faecalicatena orotica</name>
    <dbReference type="NCBI Taxonomy" id="1544"/>
    <lineage>
        <taxon>Bacteria</taxon>
        <taxon>Bacillati</taxon>
        <taxon>Bacillota</taxon>
        <taxon>Clostridia</taxon>
        <taxon>Lachnospirales</taxon>
        <taxon>Lachnospiraceae</taxon>
        <taxon>Faecalicatena</taxon>
    </lineage>
</organism>
<proteinExistence type="predicted"/>
<evidence type="ECO:0000256" key="1">
    <source>
        <dbReference type="ARBA" id="ARBA00022448"/>
    </source>
</evidence>
<dbReference type="PANTHER" id="PTHR24220:SF692">
    <property type="entry name" value="ABC TRANSPORTER DOMAIN-CONTAINING PROTEIN"/>
    <property type="match status" value="1"/>
</dbReference>
<protein>
    <submittedName>
        <fullName evidence="5">ABC-type lipoprotein export system ATPase subunit</fullName>
    </submittedName>
</protein>
<comment type="caution">
    <text evidence="5">The sequence shown here is derived from an EMBL/GenBank/DDBJ whole genome shotgun (WGS) entry which is preliminary data.</text>
</comment>
<gene>
    <name evidence="5" type="ORF">A8806_105111</name>
</gene>
<dbReference type="AlphaFoldDB" id="A0A2Y9BFA9"/>
<name>A0A2Y9BFA9_9FIRM</name>
<keyword evidence="5" id="KW-0449">Lipoprotein</keyword>
<dbReference type="GO" id="GO:0016887">
    <property type="term" value="F:ATP hydrolysis activity"/>
    <property type="evidence" value="ECO:0007669"/>
    <property type="project" value="InterPro"/>
</dbReference>
<dbReference type="InterPro" id="IPR017871">
    <property type="entry name" value="ABC_transporter-like_CS"/>
</dbReference>
<accession>A0A2Y9BFA9</accession>
<dbReference type="InterPro" id="IPR015854">
    <property type="entry name" value="ABC_transpr_LolD-like"/>
</dbReference>
<reference evidence="5 6" key="1">
    <citation type="submission" date="2018-05" db="EMBL/GenBank/DDBJ databases">
        <title>The Hungate 1000. A catalogue of reference genomes from the rumen microbiome.</title>
        <authorList>
            <person name="Kelly W."/>
        </authorList>
    </citation>
    <scope>NUCLEOTIDE SEQUENCE [LARGE SCALE GENOMIC DNA]</scope>
    <source>
        <strain evidence="5 6">NLAE-zl-C242</strain>
    </source>
</reference>
<dbReference type="InterPro" id="IPR003439">
    <property type="entry name" value="ABC_transporter-like_ATP-bd"/>
</dbReference>
<dbReference type="PROSITE" id="PS50893">
    <property type="entry name" value="ABC_TRANSPORTER_2"/>
    <property type="match status" value="1"/>
</dbReference>
<dbReference type="Gene3D" id="3.40.50.300">
    <property type="entry name" value="P-loop containing nucleotide triphosphate hydrolases"/>
    <property type="match status" value="1"/>
</dbReference>
<dbReference type="GO" id="GO:0005524">
    <property type="term" value="F:ATP binding"/>
    <property type="evidence" value="ECO:0007669"/>
    <property type="project" value="UniProtKB-KW"/>
</dbReference>
<dbReference type="PANTHER" id="PTHR24220">
    <property type="entry name" value="IMPORT ATP-BINDING PROTEIN"/>
    <property type="match status" value="1"/>
</dbReference>
<keyword evidence="2" id="KW-0547">Nucleotide-binding</keyword>
<sequence>METIIEVKDLERDYNDGKIEVLKGISFSAGGGEFITIMGRSGGGKSTFLKVLGLVDRPTDGKVYFRGEDSEDLWDSQLADIRRRQIGYVHQDARLMDCLTVAQNIKLPMILDKKDTKTMQARMEELAEHFDILHLAGKYPGELSGGEKQRAAICRALINNPDIILADEPTGNLDSQSGEIVIHALEEINEDMGKTIILVTHDPKLASYSSKTVLLKDGLILETLIRPQGEKSETQQIFYDMIMKKMEEL</sequence>
<dbReference type="CDD" id="cd03255">
    <property type="entry name" value="ABC_MJ0796_LolCDE_FtsE"/>
    <property type="match status" value="1"/>
</dbReference>
<evidence type="ECO:0000313" key="5">
    <source>
        <dbReference type="EMBL" id="PWJ29809.1"/>
    </source>
</evidence>
<dbReference type="PROSITE" id="PS00211">
    <property type="entry name" value="ABC_TRANSPORTER_1"/>
    <property type="match status" value="1"/>
</dbReference>
<dbReference type="FunFam" id="3.40.50.300:FF:000032">
    <property type="entry name" value="Export ABC transporter ATP-binding protein"/>
    <property type="match status" value="1"/>
</dbReference>
<dbReference type="SUPFAM" id="SSF52540">
    <property type="entry name" value="P-loop containing nucleoside triphosphate hydrolases"/>
    <property type="match status" value="1"/>
</dbReference>
<dbReference type="InterPro" id="IPR027417">
    <property type="entry name" value="P-loop_NTPase"/>
</dbReference>
<evidence type="ECO:0000256" key="3">
    <source>
        <dbReference type="ARBA" id="ARBA00022840"/>
    </source>
</evidence>
<dbReference type="SMART" id="SM00382">
    <property type="entry name" value="AAA"/>
    <property type="match status" value="1"/>
</dbReference>
<dbReference type="GO" id="GO:0022857">
    <property type="term" value="F:transmembrane transporter activity"/>
    <property type="evidence" value="ECO:0007669"/>
    <property type="project" value="TreeGrafter"/>
</dbReference>
<dbReference type="RefSeq" id="WP_109730949.1">
    <property type="nucleotide sequence ID" value="NZ_BAAACK010000018.1"/>
</dbReference>
<evidence type="ECO:0000313" key="6">
    <source>
        <dbReference type="Proteomes" id="UP000245845"/>
    </source>
</evidence>
<evidence type="ECO:0000259" key="4">
    <source>
        <dbReference type="PROSITE" id="PS50893"/>
    </source>
</evidence>
<dbReference type="OrthoDB" id="9802264at2"/>
<feature type="domain" description="ABC transporter" evidence="4">
    <location>
        <begin position="5"/>
        <end position="242"/>
    </location>
</feature>
<keyword evidence="6" id="KW-1185">Reference proteome</keyword>
<dbReference type="GO" id="GO:0098796">
    <property type="term" value="C:membrane protein complex"/>
    <property type="evidence" value="ECO:0007669"/>
    <property type="project" value="UniProtKB-ARBA"/>
</dbReference>
<keyword evidence="3" id="KW-0067">ATP-binding</keyword>